<reference evidence="3 4" key="1">
    <citation type="submission" date="2019-11" db="EMBL/GenBank/DDBJ databases">
        <title>Draft genome sequences of five Paenibacillus species of dairy origin.</title>
        <authorList>
            <person name="Olajide A.M."/>
            <person name="Chen S."/>
            <person name="Lapointe G."/>
        </authorList>
    </citation>
    <scope>NUCLEOTIDE SEQUENCE [LARGE SCALE GENOMIC DNA]</scope>
    <source>
        <strain evidence="3 4">2CS3</strain>
    </source>
</reference>
<evidence type="ECO:0000256" key="2">
    <source>
        <dbReference type="HAMAP-Rule" id="MF_01940"/>
    </source>
</evidence>
<feature type="active site" description="Proton acceptor" evidence="2">
    <location>
        <position position="134"/>
    </location>
</feature>
<proteinExistence type="inferred from homology"/>
<dbReference type="HAMAP" id="MF_01940">
    <property type="entry name" value="RNA_CPDase"/>
    <property type="match status" value="1"/>
</dbReference>
<dbReference type="Pfam" id="PF13563">
    <property type="entry name" value="2_5_RNA_ligase2"/>
    <property type="match status" value="1"/>
</dbReference>
<keyword evidence="1 2" id="KW-0378">Hydrolase</keyword>
<dbReference type="SUPFAM" id="SSF55144">
    <property type="entry name" value="LigT-like"/>
    <property type="match status" value="1"/>
</dbReference>
<dbReference type="EC" id="3.1.4.58" evidence="2"/>
<dbReference type="InterPro" id="IPR009097">
    <property type="entry name" value="Cyclic_Pdiesterase"/>
</dbReference>
<dbReference type="PANTHER" id="PTHR35561">
    <property type="entry name" value="RNA 2',3'-CYCLIC PHOSPHODIESTERASE"/>
    <property type="match status" value="1"/>
</dbReference>
<dbReference type="RefSeq" id="WP_155614503.1">
    <property type="nucleotide sequence ID" value="NZ_WNZX01000006.1"/>
</dbReference>
<organism evidence="3 4">
    <name type="scientific">Paenibacillus validus</name>
    <dbReference type="NCBI Taxonomy" id="44253"/>
    <lineage>
        <taxon>Bacteria</taxon>
        <taxon>Bacillati</taxon>
        <taxon>Bacillota</taxon>
        <taxon>Bacilli</taxon>
        <taxon>Bacillales</taxon>
        <taxon>Paenibacillaceae</taxon>
        <taxon>Paenibacillus</taxon>
    </lineage>
</organism>
<evidence type="ECO:0000256" key="1">
    <source>
        <dbReference type="ARBA" id="ARBA00022801"/>
    </source>
</evidence>
<dbReference type="GO" id="GO:0004113">
    <property type="term" value="F:2',3'-cyclic-nucleotide 3'-phosphodiesterase activity"/>
    <property type="evidence" value="ECO:0007669"/>
    <property type="project" value="InterPro"/>
</dbReference>
<dbReference type="Proteomes" id="UP000450917">
    <property type="component" value="Unassembled WGS sequence"/>
</dbReference>
<keyword evidence="4" id="KW-1185">Reference proteome</keyword>
<comment type="catalytic activity">
    <reaction evidence="2">
        <text>a 3'-end 2',3'-cyclophospho-ribonucleotide-RNA + H2O = a 3'-end 2'-phospho-ribonucleotide-RNA + H(+)</text>
        <dbReference type="Rhea" id="RHEA:11828"/>
        <dbReference type="Rhea" id="RHEA-COMP:10464"/>
        <dbReference type="Rhea" id="RHEA-COMP:17353"/>
        <dbReference type="ChEBI" id="CHEBI:15377"/>
        <dbReference type="ChEBI" id="CHEBI:15378"/>
        <dbReference type="ChEBI" id="CHEBI:83064"/>
        <dbReference type="ChEBI" id="CHEBI:173113"/>
        <dbReference type="EC" id="3.1.4.58"/>
    </reaction>
</comment>
<name>A0A7X3CSI7_9BACL</name>
<comment type="function">
    <text evidence="2">Hydrolyzes RNA 2',3'-cyclic phosphodiester to an RNA 2'-phosphomonoester.</text>
</comment>
<dbReference type="NCBIfam" id="TIGR02258">
    <property type="entry name" value="2_5_ligase"/>
    <property type="match status" value="1"/>
</dbReference>
<comment type="caution">
    <text evidence="3">The sequence shown here is derived from an EMBL/GenBank/DDBJ whole genome shotgun (WGS) entry which is preliminary data.</text>
</comment>
<dbReference type="AlphaFoldDB" id="A0A7X3CSI7"/>
<dbReference type="InterPro" id="IPR004175">
    <property type="entry name" value="RNA_CPDase"/>
</dbReference>
<comment type="similarity">
    <text evidence="2">Belongs to the 2H phosphoesterase superfamily. ThpR family.</text>
</comment>
<dbReference type="GO" id="GO:0008664">
    <property type="term" value="F:RNA 2',3'-cyclic 3'-phosphodiesterase activity"/>
    <property type="evidence" value="ECO:0007669"/>
    <property type="project" value="UniProtKB-EC"/>
</dbReference>
<evidence type="ECO:0000313" key="3">
    <source>
        <dbReference type="EMBL" id="MUG70811.1"/>
    </source>
</evidence>
<feature type="active site" description="Proton donor" evidence="2">
    <location>
        <position position="44"/>
    </location>
</feature>
<evidence type="ECO:0000313" key="4">
    <source>
        <dbReference type="Proteomes" id="UP000450917"/>
    </source>
</evidence>
<feature type="short sequence motif" description="HXTX 1" evidence="2">
    <location>
        <begin position="44"/>
        <end position="47"/>
    </location>
</feature>
<protein>
    <recommendedName>
        <fullName evidence="2">RNA 2',3'-cyclic phosphodiesterase</fullName>
        <shortName evidence="2">RNA 2',3'-CPDase</shortName>
        <ecNumber evidence="2">3.1.4.58</ecNumber>
    </recommendedName>
</protein>
<accession>A0A7X3CSI7</accession>
<feature type="short sequence motif" description="HXTX 2" evidence="2">
    <location>
        <begin position="134"/>
        <end position="137"/>
    </location>
</feature>
<dbReference type="EMBL" id="WNZX01000006">
    <property type="protein sequence ID" value="MUG70811.1"/>
    <property type="molecule type" value="Genomic_DNA"/>
</dbReference>
<dbReference type="PANTHER" id="PTHR35561:SF1">
    <property type="entry name" value="RNA 2',3'-CYCLIC PHOSPHODIESTERASE"/>
    <property type="match status" value="1"/>
</dbReference>
<dbReference type="Gene3D" id="3.90.1140.10">
    <property type="entry name" value="Cyclic phosphodiesterase"/>
    <property type="match status" value="1"/>
</dbReference>
<sequence>MIPKFRLFVAVPLPEQVRLAVSAWQNVLKRDLPFAKWVHPDDLHITLLFIGNVNAERLHEVRAALDAACTGASGKTFNLQLGKLGTFGKKQSPSVLWADIQGELAPLGAIQRRVETAMQDLLGIEPEQRAYKPHLTLARTYNGTWVWSPELMRLHPPTDEANAWRCDEVVLYRSHLGQTPMYEPVSKHSLD</sequence>
<gene>
    <name evidence="3" type="primary">thpR</name>
    <name evidence="3" type="ORF">GNP93_08980</name>
</gene>